<dbReference type="GeneID" id="105300741"/>
<evidence type="ECO:0000313" key="2">
    <source>
        <dbReference type="Proteomes" id="UP000515202"/>
    </source>
</evidence>
<dbReference type="Proteomes" id="UP000515202">
    <property type="component" value="Unplaced"/>
</dbReference>
<sequence length="147" mass="16336">MNRIVSWQLMLFLCAISFRETLEKVAPMENPRSTGTKGSLGPGCEPLGVPRRLSWPRLTRPLPVALSLGQRLGPLAFQPHWEQSLRCADPATAAGSRRLGLCVPRSRLIPAPRGAALVQREKDLSAYRWNSFGLRYGRRRAAPRHGA</sequence>
<name>A0A6P6D2Q5_PTEVA</name>
<dbReference type="PANTHER" id="PTHR16955">
    <property type="entry name" value="METASTASIS-SUPPRESSOR KISS-1"/>
    <property type="match status" value="1"/>
</dbReference>
<dbReference type="AlphaFoldDB" id="A0A6P6D2Q5"/>
<feature type="chain" id="PRO_5027954736" evidence="1">
    <location>
        <begin position="22"/>
        <end position="147"/>
    </location>
</feature>
<feature type="signal peptide" evidence="1">
    <location>
        <begin position="1"/>
        <end position="21"/>
    </location>
</feature>
<keyword evidence="1" id="KW-0732">Signal</keyword>
<evidence type="ECO:0000256" key="1">
    <source>
        <dbReference type="SAM" id="SignalP"/>
    </source>
</evidence>
<accession>A0A6P6D2Q5</accession>
<reference evidence="3" key="1">
    <citation type="submission" date="2025-08" db="UniProtKB">
        <authorList>
            <consortium name="RefSeq"/>
        </authorList>
    </citation>
    <scope>IDENTIFICATION</scope>
    <source>
        <tissue evidence="3">Kidney</tissue>
    </source>
</reference>
<dbReference type="PANTHER" id="PTHR16955:SF6">
    <property type="entry name" value="METASTASIS-SUPPRESSOR KISS-1"/>
    <property type="match status" value="1"/>
</dbReference>
<dbReference type="RefSeq" id="XP_023394034.1">
    <property type="nucleotide sequence ID" value="XM_023538266.1"/>
</dbReference>
<organism evidence="2 3">
    <name type="scientific">Pteropus vampyrus</name>
    <name type="common">Large flying fox</name>
    <dbReference type="NCBI Taxonomy" id="132908"/>
    <lineage>
        <taxon>Eukaryota</taxon>
        <taxon>Metazoa</taxon>
        <taxon>Chordata</taxon>
        <taxon>Craniata</taxon>
        <taxon>Vertebrata</taxon>
        <taxon>Euteleostomi</taxon>
        <taxon>Mammalia</taxon>
        <taxon>Eutheria</taxon>
        <taxon>Laurasiatheria</taxon>
        <taxon>Chiroptera</taxon>
        <taxon>Yinpterochiroptera</taxon>
        <taxon>Pteropodoidea</taxon>
        <taxon>Pteropodidae</taxon>
        <taxon>Pteropodinae</taxon>
        <taxon>Pteropus</taxon>
    </lineage>
</organism>
<dbReference type="GO" id="GO:0007204">
    <property type="term" value="P:positive regulation of cytosolic calcium ion concentration"/>
    <property type="evidence" value="ECO:0007669"/>
    <property type="project" value="TreeGrafter"/>
</dbReference>
<evidence type="ECO:0000313" key="3">
    <source>
        <dbReference type="RefSeq" id="XP_023394034.1"/>
    </source>
</evidence>
<dbReference type="Pfam" id="PF15152">
    <property type="entry name" value="Kisspeptin"/>
    <property type="match status" value="1"/>
</dbReference>
<gene>
    <name evidence="3" type="primary">KISS1</name>
</gene>
<proteinExistence type="predicted"/>
<dbReference type="GO" id="GO:0031773">
    <property type="term" value="F:kisspeptin receptor binding"/>
    <property type="evidence" value="ECO:0007669"/>
    <property type="project" value="TreeGrafter"/>
</dbReference>
<dbReference type="OrthoDB" id="9899812at2759"/>
<dbReference type="InterPro" id="IPR020207">
    <property type="entry name" value="Metastasis-suppressor_KiSS-1"/>
</dbReference>
<dbReference type="CTD" id="3814"/>
<dbReference type="KEGG" id="pvp:105300741"/>
<dbReference type="GO" id="GO:0007186">
    <property type="term" value="P:G protein-coupled receptor signaling pathway"/>
    <property type="evidence" value="ECO:0007669"/>
    <property type="project" value="TreeGrafter"/>
</dbReference>
<keyword evidence="2" id="KW-1185">Reference proteome</keyword>
<protein>
    <submittedName>
        <fullName evidence="3">Metastasis-suppressor KiSS-1</fullName>
    </submittedName>
</protein>